<gene>
    <name evidence="2" type="ORF">HJG63_002251</name>
</gene>
<sequence>MRQVREKARAGPGPGPGAEVSSCFWLAEKEGSKEVEEQAVTPQEEELETVVEAEQEPSQVSILRAYIKTQLNKELGQLQQLVEERFKASEERLNSKLTSLEQPFQLPPGKGKNKTK</sequence>
<name>A0A7J8EWY0_ROUAE</name>
<accession>A0A7J8EWY0</accession>
<evidence type="ECO:0000313" key="3">
    <source>
        <dbReference type="Proteomes" id="UP000593571"/>
    </source>
</evidence>
<dbReference type="InterPro" id="IPR032727">
    <property type="entry name" value="CLAMP"/>
</dbReference>
<dbReference type="PANTHER" id="PTHR28457:SF1">
    <property type="entry name" value="CILIA- AND FLAGELLA-ASSOCIATED PROTEIN 119"/>
    <property type="match status" value="1"/>
</dbReference>
<evidence type="ECO:0000313" key="2">
    <source>
        <dbReference type="EMBL" id="KAF6439997.1"/>
    </source>
</evidence>
<feature type="region of interest" description="Disordered" evidence="1">
    <location>
        <begin position="1"/>
        <end position="20"/>
    </location>
</feature>
<protein>
    <submittedName>
        <fullName evidence="2">Coiled-coil domain containing 189</fullName>
    </submittedName>
</protein>
<reference evidence="2 3" key="1">
    <citation type="journal article" date="2020" name="Nature">
        <title>Six reference-quality genomes reveal evolution of bat adaptations.</title>
        <authorList>
            <person name="Jebb D."/>
            <person name="Huang Z."/>
            <person name="Pippel M."/>
            <person name="Hughes G.M."/>
            <person name="Lavrichenko K."/>
            <person name="Devanna P."/>
            <person name="Winkler S."/>
            <person name="Jermiin L.S."/>
            <person name="Skirmuntt E.C."/>
            <person name="Katzourakis A."/>
            <person name="Burkitt-Gray L."/>
            <person name="Ray D.A."/>
            <person name="Sullivan K.A.M."/>
            <person name="Roscito J.G."/>
            <person name="Kirilenko B.M."/>
            <person name="Davalos L.M."/>
            <person name="Corthals A.P."/>
            <person name="Power M.L."/>
            <person name="Jones G."/>
            <person name="Ransome R.D."/>
            <person name="Dechmann D.K.N."/>
            <person name="Locatelli A.G."/>
            <person name="Puechmaille S.J."/>
            <person name="Fedrigo O."/>
            <person name="Jarvis E.D."/>
            <person name="Hiller M."/>
            <person name="Vernes S.C."/>
            <person name="Myers E.W."/>
            <person name="Teeling E.C."/>
        </authorList>
    </citation>
    <scope>NUCLEOTIDE SEQUENCE [LARGE SCALE GENOMIC DNA]</scope>
    <source>
        <strain evidence="2">MRouAeg1</strain>
        <tissue evidence="2">Muscle</tissue>
    </source>
</reference>
<dbReference type="Proteomes" id="UP000593571">
    <property type="component" value="Unassembled WGS sequence"/>
</dbReference>
<proteinExistence type="predicted"/>
<keyword evidence="3" id="KW-1185">Reference proteome</keyword>
<dbReference type="PANTHER" id="PTHR28457">
    <property type="entry name" value="COILED-COIL DOMAIN-CONTAINING PROTEIN 189"/>
    <property type="match status" value="1"/>
</dbReference>
<organism evidence="2 3">
    <name type="scientific">Rousettus aegyptiacus</name>
    <name type="common">Egyptian fruit bat</name>
    <name type="synonym">Pteropus aegyptiacus</name>
    <dbReference type="NCBI Taxonomy" id="9407"/>
    <lineage>
        <taxon>Eukaryota</taxon>
        <taxon>Metazoa</taxon>
        <taxon>Chordata</taxon>
        <taxon>Craniata</taxon>
        <taxon>Vertebrata</taxon>
        <taxon>Euteleostomi</taxon>
        <taxon>Mammalia</taxon>
        <taxon>Eutheria</taxon>
        <taxon>Laurasiatheria</taxon>
        <taxon>Chiroptera</taxon>
        <taxon>Yinpterochiroptera</taxon>
        <taxon>Pteropodoidea</taxon>
        <taxon>Pteropodidae</taxon>
        <taxon>Rousettinae</taxon>
        <taxon>Rousettus</taxon>
    </lineage>
</organism>
<dbReference type="AlphaFoldDB" id="A0A7J8EWY0"/>
<dbReference type="EMBL" id="JACASE010000008">
    <property type="protein sequence ID" value="KAF6439997.1"/>
    <property type="molecule type" value="Genomic_DNA"/>
</dbReference>
<comment type="caution">
    <text evidence="2">The sequence shown here is derived from an EMBL/GenBank/DDBJ whole genome shotgun (WGS) entry which is preliminary data.</text>
</comment>
<evidence type="ECO:0000256" key="1">
    <source>
        <dbReference type="SAM" id="MobiDB-lite"/>
    </source>
</evidence>
<feature type="region of interest" description="Disordered" evidence="1">
    <location>
        <begin position="92"/>
        <end position="116"/>
    </location>
</feature>